<evidence type="ECO:0000313" key="1">
    <source>
        <dbReference type="EMBL" id="TVY91210.1"/>
    </source>
</evidence>
<dbReference type="EMBL" id="QGML01000615">
    <property type="protein sequence ID" value="TVY91210.1"/>
    <property type="molecule type" value="Genomic_DNA"/>
</dbReference>
<reference evidence="1 2" key="1">
    <citation type="submission" date="2018-05" db="EMBL/GenBank/DDBJ databases">
        <title>Genome sequencing and assembly of the regulated plant pathogen Lachnellula willkommii and related sister species for the development of diagnostic species identification markers.</title>
        <authorList>
            <person name="Giroux E."/>
            <person name="Bilodeau G."/>
        </authorList>
    </citation>
    <scope>NUCLEOTIDE SEQUENCE [LARGE SCALE GENOMIC DNA]</scope>
    <source>
        <strain evidence="1 2">CBS 172.35</strain>
    </source>
</reference>
<gene>
    <name evidence="1" type="ORF">LAWI1_G002290</name>
</gene>
<accession>A0A559ME16</accession>
<organism evidence="1 2">
    <name type="scientific">Lachnellula willkommii</name>
    <dbReference type="NCBI Taxonomy" id="215461"/>
    <lineage>
        <taxon>Eukaryota</taxon>
        <taxon>Fungi</taxon>
        <taxon>Dikarya</taxon>
        <taxon>Ascomycota</taxon>
        <taxon>Pezizomycotina</taxon>
        <taxon>Leotiomycetes</taxon>
        <taxon>Helotiales</taxon>
        <taxon>Lachnaceae</taxon>
        <taxon>Lachnellula</taxon>
    </lineage>
</organism>
<sequence>MSTLTLTHPAPAHLASSFFEKPSTHFCAPRSPILPLLSLLDLIQATTYELSPPPSPSNMSKVPEMQEVSSLFAARAVETELPPPPYAPAPLSRPQNPGFCEHAFSERKANTIPGGGRTGSQYFEPCTCGFVVSDSIPVSYKEGWPGWIDPSVNYRWESHIPPSNPTFASDKKLDLEEGGGERLGCWICYEYDGVWKGGMGVEEWYAHFRGHVRAEGYRVCRGKTGGMQRRRNCGVEGCSKVHS</sequence>
<dbReference type="AlphaFoldDB" id="A0A559ME16"/>
<proteinExistence type="predicted"/>
<dbReference type="Proteomes" id="UP000315522">
    <property type="component" value="Unassembled WGS sequence"/>
</dbReference>
<comment type="caution">
    <text evidence="1">The sequence shown here is derived from an EMBL/GenBank/DDBJ whole genome shotgun (WGS) entry which is preliminary data.</text>
</comment>
<evidence type="ECO:0000313" key="2">
    <source>
        <dbReference type="Proteomes" id="UP000315522"/>
    </source>
</evidence>
<protein>
    <submittedName>
        <fullName evidence="1">Uncharacterized protein</fullName>
    </submittedName>
</protein>
<name>A0A559ME16_9HELO</name>
<keyword evidence="2" id="KW-1185">Reference proteome</keyword>